<sequence>MSDVLKKNYDFKRYNRDVVVDNNHCLQYVKKQCISSEEIIFTLHITNEVLKSWEDFKGKGISLNFSFVEILNYFLAEKYAILVKKDCKRIEEGLRKLCSKVKSGFKGKSGLHYLNFASQSRSFAIRAGEILRASDLEIELCKLNTAKVALEKENAALQKRCDDLYSSLVQEEELRRKINDSLEDAKVDLQKLEKENANLCKYFDKISELEGFKNCGKPFSEVKGRQQRRKIRELKTYVEQALWFAETFGLKLSSVKFNDDEGVSHTIDYTIEDRKKGYKDLSEEEKEKVQQVLYITDSFCIGEAAYHEFTMTEGGEKLPRSYLVKQCKNDLNSLCHITRTPGVAEGAQMNLESELRNTIKQQASFYYYL</sequence>
<reference evidence="1" key="1">
    <citation type="submission" date="2020-04" db="EMBL/GenBank/DDBJ databases">
        <authorList>
            <person name="Alioto T."/>
            <person name="Alioto T."/>
            <person name="Gomez Garrido J."/>
        </authorList>
    </citation>
    <scope>NUCLEOTIDE SEQUENCE</scope>
    <source>
        <strain evidence="1">A484AB</strain>
    </source>
</reference>
<keyword evidence="2" id="KW-1185">Reference proteome</keyword>
<proteinExistence type="predicted"/>
<dbReference type="EMBL" id="CACRXK020004522">
    <property type="protein sequence ID" value="CAB4003043.1"/>
    <property type="molecule type" value="Genomic_DNA"/>
</dbReference>
<name>A0A6S7HIB3_PARCT</name>
<comment type="caution">
    <text evidence="1">The sequence shown here is derived from an EMBL/GenBank/DDBJ whole genome shotgun (WGS) entry which is preliminary data.</text>
</comment>
<evidence type="ECO:0000313" key="1">
    <source>
        <dbReference type="EMBL" id="CAB4003043.1"/>
    </source>
</evidence>
<accession>A0A6S7HIB3</accession>
<evidence type="ECO:0000313" key="2">
    <source>
        <dbReference type="Proteomes" id="UP001152795"/>
    </source>
</evidence>
<protein>
    <submittedName>
        <fullName evidence="1">Uncharacterized protein</fullName>
    </submittedName>
</protein>
<gene>
    <name evidence="1" type="ORF">PACLA_8A025650</name>
</gene>
<dbReference type="Proteomes" id="UP001152795">
    <property type="component" value="Unassembled WGS sequence"/>
</dbReference>
<dbReference type="OrthoDB" id="5988560at2759"/>
<dbReference type="AlphaFoldDB" id="A0A6S7HIB3"/>
<organism evidence="1 2">
    <name type="scientific">Paramuricea clavata</name>
    <name type="common">Red gorgonian</name>
    <name type="synonym">Violescent sea-whip</name>
    <dbReference type="NCBI Taxonomy" id="317549"/>
    <lineage>
        <taxon>Eukaryota</taxon>
        <taxon>Metazoa</taxon>
        <taxon>Cnidaria</taxon>
        <taxon>Anthozoa</taxon>
        <taxon>Octocorallia</taxon>
        <taxon>Malacalcyonacea</taxon>
        <taxon>Plexauridae</taxon>
        <taxon>Paramuricea</taxon>
    </lineage>
</organism>